<keyword evidence="8 10" id="KW-0406">Ion transport</keyword>
<feature type="transmembrane region" description="Helical" evidence="10">
    <location>
        <begin position="101"/>
        <end position="122"/>
    </location>
</feature>
<protein>
    <recommendedName>
        <fullName evidence="10">Potassium transporter</fullName>
    </recommendedName>
</protein>
<keyword evidence="3" id="KW-0813">Transport</keyword>
<comment type="caution">
    <text evidence="14">The sequence shown here is derived from an EMBL/GenBank/DDBJ whole genome shotgun (WGS) entry which is preliminary data.</text>
</comment>
<feature type="transmembrane region" description="Helical" evidence="10">
    <location>
        <begin position="235"/>
        <end position="253"/>
    </location>
</feature>
<feature type="domain" description="K+ potassium transporter C-terminal" evidence="13">
    <location>
        <begin position="567"/>
        <end position="776"/>
    </location>
</feature>
<evidence type="ECO:0000256" key="6">
    <source>
        <dbReference type="ARBA" id="ARBA00022958"/>
    </source>
</evidence>
<evidence type="ECO:0000256" key="11">
    <source>
        <dbReference type="SAM" id="MobiDB-lite"/>
    </source>
</evidence>
<evidence type="ECO:0000256" key="5">
    <source>
        <dbReference type="ARBA" id="ARBA00022692"/>
    </source>
</evidence>
<feature type="transmembrane region" description="Helical" evidence="10">
    <location>
        <begin position="307"/>
        <end position="326"/>
    </location>
</feature>
<evidence type="ECO:0000256" key="3">
    <source>
        <dbReference type="ARBA" id="ARBA00022448"/>
    </source>
</evidence>
<name>A0A3S3MI38_9MAGN</name>
<dbReference type="EMBL" id="QPKB01000002">
    <property type="protein sequence ID" value="RWR76861.1"/>
    <property type="molecule type" value="Genomic_DNA"/>
</dbReference>
<evidence type="ECO:0000259" key="12">
    <source>
        <dbReference type="Pfam" id="PF02705"/>
    </source>
</evidence>
<evidence type="ECO:0000256" key="4">
    <source>
        <dbReference type="ARBA" id="ARBA00022538"/>
    </source>
</evidence>
<dbReference type="Pfam" id="PF02705">
    <property type="entry name" value="K_trans"/>
    <property type="match status" value="1"/>
</dbReference>
<comment type="subcellular location">
    <subcellularLocation>
        <location evidence="1 10">Membrane</location>
        <topology evidence="1 10">Multi-pass membrane protein</topology>
    </subcellularLocation>
</comment>
<comment type="function">
    <text evidence="10">Potassium transporter.</text>
</comment>
<keyword evidence="7 10" id="KW-1133">Transmembrane helix</keyword>
<feature type="compositionally biased region" description="Acidic residues" evidence="11">
    <location>
        <begin position="1"/>
        <end position="15"/>
    </location>
</feature>
<sequence>MDIDEAAAVDVEEEETHTHSKEHPGAGKKVSHTKLQRYDSLDAEAATISHGHGNGSKAFDMRTILILAFQSLGVVYGDLGTSPLYTFSGAFPKGIVHKNDILGVLSLVYYTLIIIPVIKYAFIVLHANDNGDGGTFALYSLICRYAKVGLLPSHEPEDREISNYQLEMPSSRLRRASKVKSTLENSRNVKHFLLFIAMLGTAMVIGDGIITPSMSVLSAVGGIKKATEAMTEGRIVWLSIAILVLLFAVQRFGTAKVGYTFSPILTIWFFLISGIGIYNVFKHDPSVFKALNPAYIIAYFKRNKKDAWISLGGVILCTTGAEAMFADLGHFTVRSIQISSCSLVFPSVFLAYTGQAAYLHKFPENVGDIFYKSIPGPLYWPMFVVAVLSAIIASQSLISGAFSIIQQSLALGCFPRVKVIHTSSKYEGQIYIPEVNYMLMIACIAVTAAFKTTEQISNAYGIAVVSVMTLTSFLLVLIMLLIWKTHILLIIAYIITIGVIELIFLSSVLYKFTQGGYLPVAVGVFLVVVMYVWNYVYRKRYTYEFENKVPVDELRRIMVQLNFPSLPGIAFFYSELVQGIPPIFKHYTENVPSLHSVVIFVSIKSLHIRTVPLEERFLFRRVHPRELMVFRCIVRYGYMDLYNDESSLERALVDRLREFIREELRALPATRNSEDLMKNGSEMDGGETASDKAKEEYIKRREMVEREVEFVDREYNERAVHLFGVNEVVASKGSSFGKKVMIDYVFNFLKRILRHSNDLFGIPHKRVLRVGMNYEL</sequence>
<keyword evidence="6 10" id="KW-0630">Potassium</keyword>
<feature type="transmembrane region" description="Helical" evidence="10">
    <location>
        <begin position="516"/>
        <end position="536"/>
    </location>
</feature>
<evidence type="ECO:0000313" key="15">
    <source>
        <dbReference type="Proteomes" id="UP000283530"/>
    </source>
</evidence>
<feature type="transmembrane region" description="Helical" evidence="10">
    <location>
        <begin position="260"/>
        <end position="281"/>
    </location>
</feature>
<feature type="transmembrane region" description="Helical" evidence="10">
    <location>
        <begin position="338"/>
        <end position="358"/>
    </location>
</feature>
<feature type="transmembrane region" description="Helical" evidence="10">
    <location>
        <begin position="459"/>
        <end position="483"/>
    </location>
</feature>
<dbReference type="InterPro" id="IPR053951">
    <property type="entry name" value="K_trans_N"/>
</dbReference>
<evidence type="ECO:0000256" key="7">
    <source>
        <dbReference type="ARBA" id="ARBA00022989"/>
    </source>
</evidence>
<feature type="region of interest" description="Disordered" evidence="11">
    <location>
        <begin position="1"/>
        <end position="32"/>
    </location>
</feature>
<dbReference type="Proteomes" id="UP000283530">
    <property type="component" value="Unassembled WGS sequence"/>
</dbReference>
<feature type="domain" description="K+ potassium transporter integral membrane" evidence="12">
    <location>
        <begin position="67"/>
        <end position="554"/>
    </location>
</feature>
<keyword evidence="5 10" id="KW-0812">Transmembrane</keyword>
<feature type="transmembrane region" description="Helical" evidence="10">
    <location>
        <begin position="435"/>
        <end position="453"/>
    </location>
</feature>
<dbReference type="GO" id="GO:0016020">
    <property type="term" value="C:membrane"/>
    <property type="evidence" value="ECO:0007669"/>
    <property type="project" value="UniProtKB-SubCell"/>
</dbReference>
<dbReference type="InterPro" id="IPR053952">
    <property type="entry name" value="K_trans_C"/>
</dbReference>
<dbReference type="STRING" id="337451.A0A3S3MI38"/>
<keyword evidence="15" id="KW-1185">Reference proteome</keyword>
<dbReference type="InterPro" id="IPR003855">
    <property type="entry name" value="K+_transporter"/>
</dbReference>
<evidence type="ECO:0000256" key="10">
    <source>
        <dbReference type="RuleBase" id="RU321113"/>
    </source>
</evidence>
<evidence type="ECO:0000259" key="13">
    <source>
        <dbReference type="Pfam" id="PF22776"/>
    </source>
</evidence>
<dbReference type="Pfam" id="PF22776">
    <property type="entry name" value="K_trans_C"/>
    <property type="match status" value="1"/>
</dbReference>
<dbReference type="PANTHER" id="PTHR30540:SF117">
    <property type="entry name" value="POTASSIUM TRANSPORTER"/>
    <property type="match status" value="1"/>
</dbReference>
<accession>A0A3S3MI38</accession>
<feature type="transmembrane region" description="Helical" evidence="10">
    <location>
        <begin position="192"/>
        <end position="215"/>
    </location>
</feature>
<keyword evidence="9 10" id="KW-0472">Membrane</keyword>
<evidence type="ECO:0000256" key="9">
    <source>
        <dbReference type="ARBA" id="ARBA00023136"/>
    </source>
</evidence>
<feature type="transmembrane region" description="Helical" evidence="10">
    <location>
        <begin position="64"/>
        <end position="81"/>
    </location>
</feature>
<evidence type="ECO:0000256" key="8">
    <source>
        <dbReference type="ARBA" id="ARBA00023065"/>
    </source>
</evidence>
<dbReference type="PANTHER" id="PTHR30540">
    <property type="entry name" value="OSMOTIC STRESS POTASSIUM TRANSPORTER"/>
    <property type="match status" value="1"/>
</dbReference>
<dbReference type="NCBIfam" id="TIGR00794">
    <property type="entry name" value="kup"/>
    <property type="match status" value="1"/>
</dbReference>
<evidence type="ECO:0000256" key="1">
    <source>
        <dbReference type="ARBA" id="ARBA00004141"/>
    </source>
</evidence>
<dbReference type="AlphaFoldDB" id="A0A3S3MI38"/>
<proteinExistence type="inferred from homology"/>
<dbReference type="OrthoDB" id="504708at2759"/>
<comment type="similarity">
    <text evidence="2 10">Belongs to the HAK/KUP transporter (TC 2.A.72.3) family.</text>
</comment>
<feature type="compositionally biased region" description="Basic and acidic residues" evidence="11">
    <location>
        <begin position="16"/>
        <end position="25"/>
    </location>
</feature>
<dbReference type="GO" id="GO:0015079">
    <property type="term" value="F:potassium ion transmembrane transporter activity"/>
    <property type="evidence" value="ECO:0007669"/>
    <property type="project" value="UniProtKB-UniRule"/>
</dbReference>
<evidence type="ECO:0000256" key="2">
    <source>
        <dbReference type="ARBA" id="ARBA00008440"/>
    </source>
</evidence>
<reference evidence="14 15" key="1">
    <citation type="journal article" date="2019" name="Nat. Plants">
        <title>Stout camphor tree genome fills gaps in understanding of flowering plant genome evolution.</title>
        <authorList>
            <person name="Chaw S.M."/>
            <person name="Liu Y.C."/>
            <person name="Wu Y.W."/>
            <person name="Wang H.Y."/>
            <person name="Lin C.I."/>
            <person name="Wu C.S."/>
            <person name="Ke H.M."/>
            <person name="Chang L.Y."/>
            <person name="Hsu C.Y."/>
            <person name="Yang H.T."/>
            <person name="Sudianto E."/>
            <person name="Hsu M.H."/>
            <person name="Wu K.P."/>
            <person name="Wang L.N."/>
            <person name="Leebens-Mack J.H."/>
            <person name="Tsai I.J."/>
        </authorList>
    </citation>
    <scope>NUCLEOTIDE SEQUENCE [LARGE SCALE GENOMIC DNA]</scope>
    <source>
        <strain evidence="15">cv. Chaw 1501</strain>
        <tissue evidence="14">Young leaves</tissue>
    </source>
</reference>
<keyword evidence="4 10" id="KW-0633">Potassium transport</keyword>
<evidence type="ECO:0000313" key="14">
    <source>
        <dbReference type="EMBL" id="RWR76861.1"/>
    </source>
</evidence>
<feature type="transmembrane region" description="Helical" evidence="10">
    <location>
        <begin position="490"/>
        <end position="510"/>
    </location>
</feature>
<gene>
    <name evidence="14" type="ORF">CKAN_00532300</name>
</gene>
<organism evidence="14 15">
    <name type="scientific">Cinnamomum micranthum f. kanehirae</name>
    <dbReference type="NCBI Taxonomy" id="337451"/>
    <lineage>
        <taxon>Eukaryota</taxon>
        <taxon>Viridiplantae</taxon>
        <taxon>Streptophyta</taxon>
        <taxon>Embryophyta</taxon>
        <taxon>Tracheophyta</taxon>
        <taxon>Spermatophyta</taxon>
        <taxon>Magnoliopsida</taxon>
        <taxon>Magnoliidae</taxon>
        <taxon>Laurales</taxon>
        <taxon>Lauraceae</taxon>
        <taxon>Cinnamomum</taxon>
    </lineage>
</organism>
<feature type="transmembrane region" description="Helical" evidence="10">
    <location>
        <begin position="378"/>
        <end position="398"/>
    </location>
</feature>